<dbReference type="SMART" id="SM00283">
    <property type="entry name" value="MA"/>
    <property type="match status" value="1"/>
</dbReference>
<dbReference type="STRING" id="56779.SAMN05421834_105109"/>
<dbReference type="PANTHER" id="PTHR32089:SF112">
    <property type="entry name" value="LYSOZYME-LIKE PROTEIN-RELATED"/>
    <property type="match status" value="1"/>
</dbReference>
<dbReference type="GO" id="GO:0016020">
    <property type="term" value="C:membrane"/>
    <property type="evidence" value="ECO:0007669"/>
    <property type="project" value="InterPro"/>
</dbReference>
<keyword evidence="4" id="KW-0812">Transmembrane</keyword>
<dbReference type="EMBL" id="FTNC01000005">
    <property type="protein sequence ID" value="SIQ54179.1"/>
    <property type="molecule type" value="Genomic_DNA"/>
</dbReference>
<dbReference type="OrthoDB" id="9807021at2"/>
<dbReference type="PROSITE" id="PS50111">
    <property type="entry name" value="CHEMOTAXIS_TRANSDUC_2"/>
    <property type="match status" value="1"/>
</dbReference>
<evidence type="ECO:0000256" key="3">
    <source>
        <dbReference type="SAM" id="Coils"/>
    </source>
</evidence>
<protein>
    <submittedName>
        <fullName evidence="6">Methyl-accepting chemotaxis protein</fullName>
    </submittedName>
</protein>
<evidence type="ECO:0000313" key="7">
    <source>
        <dbReference type="Proteomes" id="UP000185669"/>
    </source>
</evidence>
<gene>
    <name evidence="6" type="ORF">SAMN05421834_105109</name>
</gene>
<evidence type="ECO:0000256" key="4">
    <source>
        <dbReference type="SAM" id="Phobius"/>
    </source>
</evidence>
<feature type="coiled-coil region" evidence="3">
    <location>
        <begin position="149"/>
        <end position="176"/>
    </location>
</feature>
<dbReference type="GO" id="GO:0007165">
    <property type="term" value="P:signal transduction"/>
    <property type="evidence" value="ECO:0007669"/>
    <property type="project" value="UniProtKB-KW"/>
</dbReference>
<dbReference type="InterPro" id="IPR004089">
    <property type="entry name" value="MCPsignal_dom"/>
</dbReference>
<name>A0A1N6TLD9_9FIRM</name>
<dbReference type="AlphaFoldDB" id="A0A1N6TLD9"/>
<evidence type="ECO:0000259" key="5">
    <source>
        <dbReference type="PROSITE" id="PS50111"/>
    </source>
</evidence>
<keyword evidence="4" id="KW-1133">Transmembrane helix</keyword>
<evidence type="ECO:0000313" key="6">
    <source>
        <dbReference type="EMBL" id="SIQ54179.1"/>
    </source>
</evidence>
<dbReference type="SUPFAM" id="SSF58104">
    <property type="entry name" value="Methyl-accepting chemotaxis protein (MCP) signaling domain"/>
    <property type="match status" value="1"/>
</dbReference>
<feature type="domain" description="Methyl-accepting transducer" evidence="5">
    <location>
        <begin position="120"/>
        <end position="361"/>
    </location>
</feature>
<organism evidence="6 7">
    <name type="scientific">Halanaerobium kushneri</name>
    <dbReference type="NCBI Taxonomy" id="56779"/>
    <lineage>
        <taxon>Bacteria</taxon>
        <taxon>Bacillati</taxon>
        <taxon>Bacillota</taxon>
        <taxon>Clostridia</taxon>
        <taxon>Halanaerobiales</taxon>
        <taxon>Halanaerobiaceae</taxon>
        <taxon>Halanaerobium</taxon>
    </lineage>
</organism>
<keyword evidence="4" id="KW-0472">Membrane</keyword>
<proteinExistence type="predicted"/>
<dbReference type="Pfam" id="PF00015">
    <property type="entry name" value="MCPsignal"/>
    <property type="match status" value="1"/>
</dbReference>
<dbReference type="Proteomes" id="UP000185669">
    <property type="component" value="Unassembled WGS sequence"/>
</dbReference>
<dbReference type="RefSeq" id="WP_076544297.1">
    <property type="nucleotide sequence ID" value="NZ_FTNC01000005.1"/>
</dbReference>
<reference evidence="7" key="1">
    <citation type="submission" date="2017-01" db="EMBL/GenBank/DDBJ databases">
        <authorList>
            <person name="Varghese N."/>
            <person name="Submissions S."/>
        </authorList>
    </citation>
    <scope>NUCLEOTIDE SEQUENCE [LARGE SCALE GENOMIC DNA]</scope>
    <source>
        <strain evidence="7">ATCC 700103</strain>
    </source>
</reference>
<keyword evidence="3" id="KW-0175">Coiled coil</keyword>
<feature type="transmembrane region" description="Helical" evidence="4">
    <location>
        <begin position="47"/>
        <end position="68"/>
    </location>
</feature>
<dbReference type="PANTHER" id="PTHR32089">
    <property type="entry name" value="METHYL-ACCEPTING CHEMOTAXIS PROTEIN MCPB"/>
    <property type="match status" value="1"/>
</dbReference>
<keyword evidence="7" id="KW-1185">Reference proteome</keyword>
<dbReference type="Gene3D" id="1.10.287.950">
    <property type="entry name" value="Methyl-accepting chemotaxis protein"/>
    <property type="match status" value="1"/>
</dbReference>
<evidence type="ECO:0000256" key="1">
    <source>
        <dbReference type="ARBA" id="ARBA00023224"/>
    </source>
</evidence>
<evidence type="ECO:0000256" key="2">
    <source>
        <dbReference type="PROSITE-ProRule" id="PRU00284"/>
    </source>
</evidence>
<feature type="transmembrane region" description="Helical" evidence="4">
    <location>
        <begin position="20"/>
        <end position="41"/>
    </location>
</feature>
<sequence length="424" mass="46920">MKKKRKFRIDELSLKKQIKFSYLIMLALVLLISAYSIYNIYRTSLDTALLTVPISLAIIAVVISLVVIKLVTNQINYRLSEIKEATGNSKLALEDIAAASEEIAASNEDLDEQLSKSIKSVKRVNKANNQTSIEFKDIYNNLSETTTAVEEIAKANEELTEVIENLAENSLGIRDEAARSRNEMKETNQLIHQGNLILKKTLAATETLQEKIDDIDSISDTILEISNQTNLLALNAAIEAARAGEAGRGFSVVAEEIRQLAEKSNGATTEVQNILDEITVNANQVKSFLRVDKNKQNKNKKETVEFVFNEVTENAAEVYKAMDSMYQLSEEQAAATEEAGASIQEVSANSEEVSAQNEEVLNSFEIASDKFDINIEESNKLDIILDEIEEASRDFAAGVEEQAGGTEEVLAMLEDLVEQSNYFG</sequence>
<keyword evidence="1 2" id="KW-0807">Transducer</keyword>
<accession>A0A1N6TLD9</accession>